<evidence type="ECO:0000259" key="1">
    <source>
        <dbReference type="Pfam" id="PF08241"/>
    </source>
</evidence>
<comment type="caution">
    <text evidence="2">The sequence shown here is derived from an EMBL/GenBank/DDBJ whole genome shotgun (WGS) entry which is preliminary data.</text>
</comment>
<dbReference type="InterPro" id="IPR013216">
    <property type="entry name" value="Methyltransf_11"/>
</dbReference>
<dbReference type="EMBL" id="MFGO01000036">
    <property type="protein sequence ID" value="OGF40117.1"/>
    <property type="molecule type" value="Genomic_DNA"/>
</dbReference>
<sequence>MESGKEKKVVKKFNDEAPRYDNRYKGMNSTAHSFNMRRQRVFELVGDKKGKVLDVGCGPGVMVDGFKAKDYDFYGVDLAQDMIDKCLEKYGNLDNVHFSVGRVEKIGFPDGFFDIIICMGVVEYLDDDYGALKEMYRVLRPGGVAIITLPNKKSPYRIWNKFVIKNLSKVVKMFLGGERHGLDHREYREEEYKESMQNIGFRVGDTFYYNFQILPFPIDKYLPFLTVPISKFFEKFYKGNLRWLGTGFIVSGVKK</sequence>
<dbReference type="GO" id="GO:0008757">
    <property type="term" value="F:S-adenosylmethionine-dependent methyltransferase activity"/>
    <property type="evidence" value="ECO:0007669"/>
    <property type="project" value="InterPro"/>
</dbReference>
<organism evidence="2 3">
    <name type="scientific">Candidatus Falkowbacteria bacterium RIFOXYD2_FULL_34_120</name>
    <dbReference type="NCBI Taxonomy" id="1798007"/>
    <lineage>
        <taxon>Bacteria</taxon>
        <taxon>Candidatus Falkowiibacteriota</taxon>
    </lineage>
</organism>
<evidence type="ECO:0000313" key="2">
    <source>
        <dbReference type="EMBL" id="OGF40117.1"/>
    </source>
</evidence>
<name>A0A1F5TMP8_9BACT</name>
<dbReference type="PANTHER" id="PTHR42912">
    <property type="entry name" value="METHYLTRANSFERASE"/>
    <property type="match status" value="1"/>
</dbReference>
<dbReference type="SUPFAM" id="SSF53335">
    <property type="entry name" value="S-adenosyl-L-methionine-dependent methyltransferases"/>
    <property type="match status" value="1"/>
</dbReference>
<dbReference type="CDD" id="cd02440">
    <property type="entry name" value="AdoMet_MTases"/>
    <property type="match status" value="1"/>
</dbReference>
<gene>
    <name evidence="2" type="ORF">A2531_05150</name>
</gene>
<protein>
    <recommendedName>
        <fullName evidence="1">Methyltransferase type 11 domain-containing protein</fullName>
    </recommendedName>
</protein>
<dbReference type="Gene3D" id="3.40.50.150">
    <property type="entry name" value="Vaccinia Virus protein VP39"/>
    <property type="match status" value="1"/>
</dbReference>
<reference evidence="2 3" key="1">
    <citation type="journal article" date="2016" name="Nat. Commun.">
        <title>Thousands of microbial genomes shed light on interconnected biogeochemical processes in an aquifer system.</title>
        <authorList>
            <person name="Anantharaman K."/>
            <person name="Brown C.T."/>
            <person name="Hug L.A."/>
            <person name="Sharon I."/>
            <person name="Castelle C.J."/>
            <person name="Probst A.J."/>
            <person name="Thomas B.C."/>
            <person name="Singh A."/>
            <person name="Wilkins M.J."/>
            <person name="Karaoz U."/>
            <person name="Brodie E.L."/>
            <person name="Williams K.H."/>
            <person name="Hubbard S.S."/>
            <person name="Banfield J.F."/>
        </authorList>
    </citation>
    <scope>NUCLEOTIDE SEQUENCE [LARGE SCALE GENOMIC DNA]</scope>
</reference>
<dbReference type="Proteomes" id="UP000177579">
    <property type="component" value="Unassembled WGS sequence"/>
</dbReference>
<feature type="domain" description="Methyltransferase type 11" evidence="1">
    <location>
        <begin position="53"/>
        <end position="147"/>
    </location>
</feature>
<dbReference type="InterPro" id="IPR029063">
    <property type="entry name" value="SAM-dependent_MTases_sf"/>
</dbReference>
<proteinExistence type="predicted"/>
<dbReference type="AlphaFoldDB" id="A0A1F5TMP8"/>
<dbReference type="InterPro" id="IPR050508">
    <property type="entry name" value="Methyltransf_Superfamily"/>
</dbReference>
<dbReference type="Pfam" id="PF08241">
    <property type="entry name" value="Methyltransf_11"/>
    <property type="match status" value="1"/>
</dbReference>
<accession>A0A1F5TMP8</accession>
<evidence type="ECO:0000313" key="3">
    <source>
        <dbReference type="Proteomes" id="UP000177579"/>
    </source>
</evidence>